<dbReference type="Gene3D" id="1.10.1070.11">
    <property type="entry name" value="Phosphatidylinositol 3-/4-kinase, catalytic domain"/>
    <property type="match status" value="1"/>
</dbReference>
<keyword evidence="12" id="KW-1185">Reference proteome</keyword>
<dbReference type="InterPro" id="IPR011009">
    <property type="entry name" value="Kinase-like_dom_sf"/>
</dbReference>
<feature type="domain" description="PIK helical" evidence="10">
    <location>
        <begin position="1601"/>
        <end position="1789"/>
    </location>
</feature>
<dbReference type="Proteomes" id="UP000245946">
    <property type="component" value="Unassembled WGS sequence"/>
</dbReference>
<evidence type="ECO:0000259" key="10">
    <source>
        <dbReference type="PROSITE" id="PS51545"/>
    </source>
</evidence>
<evidence type="ECO:0000256" key="2">
    <source>
        <dbReference type="ARBA" id="ARBA00006209"/>
    </source>
</evidence>
<keyword evidence="7" id="KW-0067">ATP-binding</keyword>
<dbReference type="Pfam" id="PF00613">
    <property type="entry name" value="PI3Ka"/>
    <property type="match status" value="1"/>
</dbReference>
<dbReference type="STRING" id="58919.A0A316Z9J0"/>
<dbReference type="PANTHER" id="PTHR10048">
    <property type="entry name" value="PHOSPHATIDYLINOSITOL KINASE"/>
    <property type="match status" value="1"/>
</dbReference>
<feature type="region of interest" description="Disordered" evidence="8">
    <location>
        <begin position="233"/>
        <end position="297"/>
    </location>
</feature>
<dbReference type="RefSeq" id="XP_025598530.1">
    <property type="nucleotide sequence ID" value="XM_025742362.1"/>
</dbReference>
<keyword evidence="5" id="KW-0547">Nucleotide-binding</keyword>
<dbReference type="PANTHER" id="PTHR10048:SF15">
    <property type="entry name" value="PHOSPHATIDYLINOSITOL 4-KINASE ALPHA"/>
    <property type="match status" value="1"/>
</dbReference>
<organism evidence="11 12">
    <name type="scientific">Tilletiopsis washingtonensis</name>
    <dbReference type="NCBI Taxonomy" id="58919"/>
    <lineage>
        <taxon>Eukaryota</taxon>
        <taxon>Fungi</taxon>
        <taxon>Dikarya</taxon>
        <taxon>Basidiomycota</taxon>
        <taxon>Ustilaginomycotina</taxon>
        <taxon>Exobasidiomycetes</taxon>
        <taxon>Entylomatales</taxon>
        <taxon>Entylomatales incertae sedis</taxon>
        <taxon>Tilletiopsis</taxon>
    </lineage>
</organism>
<dbReference type="GO" id="GO:0046854">
    <property type="term" value="P:phosphatidylinositol phosphate biosynthetic process"/>
    <property type="evidence" value="ECO:0007669"/>
    <property type="project" value="InterPro"/>
</dbReference>
<evidence type="ECO:0000256" key="8">
    <source>
        <dbReference type="SAM" id="MobiDB-lite"/>
    </source>
</evidence>
<dbReference type="Pfam" id="PF19274">
    <property type="entry name" value="PI4K_N"/>
    <property type="match status" value="2"/>
</dbReference>
<dbReference type="PROSITE" id="PS50290">
    <property type="entry name" value="PI3_4_KINASE_3"/>
    <property type="match status" value="1"/>
</dbReference>
<feature type="region of interest" description="Disordered" evidence="8">
    <location>
        <begin position="783"/>
        <end position="807"/>
    </location>
</feature>
<sequence length="2115" mass="230249">MDSLDFPTHQLILNELALNLADHAAAGKLEPAEANGLITGASSSRNKSGAQHLTASAARTQISLALFASSISSASLSTTHTVDEANDRHLRPVLDEVVQAARELTALDIEEGMNLVDWPLPDQLAFALTSSLLRIAHNAPQHRQRCLDGVLVLAEKLALGLSAATSPAYVIATRLAPAFHGFYRALSGVAFHWSLAEFARLAVSLEPITSASYSTKRLNDALLVLPEQAAARAQADRATRRKPKQPTVRPKDDDDDDDARSTGSVDTFFSGDEEEEDAEDGELVDTGAFPQSDEDLEREDYRTALLSHYRRTGRPLSGHFVLCGAVESLGSVMAQALAAHASPPIASFADYQKRALDLDRIDPARIAKAERFDLDTSEQAASADVTAKAWTSLMRYAVKDPRDANSAAAAPAQNGEDESNGIASTLLSVLPLIGTTKRTAAFGSEDESGAASVSVEKGLLAASRFASRVYHDLQRFIESEGAKRGELFIDVYALEILSESLKLGALVSIAASRIGDSGVDSHTLVRIRSLLSEAALVFEPLVQSAALQSVSVLVRNFPALALPMTTQLRRFVTSPLAMFELDESTHGDGASSSISPVLASAAKAIAICVTASRNDDLVVSTMYTLLNYLGKDSSAGGLAPGAMASSGMSIRSGVSRAVTGRDFSTGGGAMTISPARTDSQKRLISASTITIVSRLALEVAKPEVTALTISMLLQRLRTADEGIEAAILTNLVPLALAGPDQAYVDVMRAFSQVSRSALTGGANRRGTSSVQAAQVRLAQGLGQLRETAPDMGSRSDDPEAEEQRQPGRKEMFLLELLELYAEKGMQLQTSLASGKASKEEASELTADLASLLPAIAAVLQHDDINPQQNSTPEMVSHFRNLWFLSVIFDIAQPAHVRATGASTTARRGSLAGLTVSAAPATIQQALGEISLKTPALVPESAHNYIESDLEFNSVLKRDYTASALDVQRKNLAALIPSHASEVRSLPFPRITFLNTIYCLECTRSAMGRPSTILWYFVNAGLNESSLAGPMEAISEAVIASFIRDLSTQVASHSVDPMVSHEVRALLLGSCHRVEKVRQVSRRFLDRLVPSYPSLLCNKEVVVALLEILTLLRQGCEGEYLDEYSPQYHFRSERADLEFDLSASYSQRGEILREFLKRARDFLGELLARAPVELQGILHNYLSSFDDHTLPGHSELGKSVALDFARAMPTSGPQDAFLPALGGWRADATSSFVDELASKSTYMGEVTGIHLALTKGVLELQQDPVNNFSQESVAECKRQLNAVAVQLAEGGKPLPFAELRRLLYRSAALAVALPTADFDLLHYIVAIPIRVFTPAAINAASHVWTWVIGERPEAETKIMVELSIGWASTIKARRGLFSPALTGGHPLLKKTEMSAFDRKEVMRERERATKLFSPHLTLLRLISSRFQAFRYRDGAMVLAIVRMLQRSAQATPLMSTHALSREVRFALLTFGFRVIQRSRLDGLVEFQLRSALYKIAFAWFAVPAQWTFGSSRLQVAAEMSLMRELLATLAADKQRSVFVITSFPPSLEGVRFPGGLSVAGAARSFEEQRALLQLLVEDELSRFTVWNNPTGEGKRDADFTGQLSGSMTDARWQQTIRTAWRVNPHVAVQMVGRFHSATVEKEVGRLVRAQPHKAVASGDALGLLVAEHLQLATKEGTDLKWLLYWAAVTPVELVNLFQPKYGNSPMLLQYAMRALEHHPVSLTFFYVPQIVQALRDDEYGYVEQFIFQTSKISQLFCHQIIWNMKANSHKDDEGEVPDPMKPTLDRMVDLIVAALSGEARKFYEREFGFFNEVTGISGKLKPFIKKSKAEKKAKIDEEVGKIDVDAGVYLPSNPDGKVVDIARKSGRPLQSHAKAPFMLTFKVHRDVADARDSDEVAPGADSAADVTGGKTTGVDVWQMAIFKVGDDCRQDVLALQCIAQLKNIFASAGLDLYLNPYRVTATGPGMGVIDVVPNATSRDEMGRAQVNDLSTFFVQRYGNRDSIAFQKARQNFISSMAAYSLACHLLNVKDRHNGNIMIDGDGHIIHIDYGFLLDSGPGGMQFEPPFKLSVEYITLMGEDGFKTFCSMLVRGFLAVRAYAEPIIDMCVLMAGADLGC</sequence>
<dbReference type="EMBL" id="KZ819292">
    <property type="protein sequence ID" value="PWN98251.1"/>
    <property type="molecule type" value="Genomic_DNA"/>
</dbReference>
<name>A0A316Z9J0_9BASI</name>
<dbReference type="PROSITE" id="PS51545">
    <property type="entry name" value="PIK_HELICAL"/>
    <property type="match status" value="1"/>
</dbReference>
<dbReference type="InterPro" id="IPR016024">
    <property type="entry name" value="ARM-type_fold"/>
</dbReference>
<comment type="catalytic activity">
    <reaction evidence="1">
        <text>a 1,2-diacyl-sn-glycero-3-phospho-(1D-myo-inositol) + ATP = a 1,2-diacyl-sn-glycero-3-phospho-(1D-myo-inositol 4-phosphate) + ADP + H(+)</text>
        <dbReference type="Rhea" id="RHEA:19877"/>
        <dbReference type="ChEBI" id="CHEBI:15378"/>
        <dbReference type="ChEBI" id="CHEBI:30616"/>
        <dbReference type="ChEBI" id="CHEBI:57880"/>
        <dbReference type="ChEBI" id="CHEBI:58178"/>
        <dbReference type="ChEBI" id="CHEBI:456216"/>
        <dbReference type="EC" id="2.7.1.67"/>
    </reaction>
</comment>
<dbReference type="InterPro" id="IPR036940">
    <property type="entry name" value="PI3/4_kinase_cat_sf"/>
</dbReference>
<dbReference type="InterPro" id="IPR015433">
    <property type="entry name" value="PI3/4_kinase"/>
</dbReference>
<dbReference type="GO" id="GO:0048015">
    <property type="term" value="P:phosphatidylinositol-mediated signaling"/>
    <property type="evidence" value="ECO:0007669"/>
    <property type="project" value="TreeGrafter"/>
</dbReference>
<dbReference type="SMART" id="SM00145">
    <property type="entry name" value="PI3Ka"/>
    <property type="match status" value="1"/>
</dbReference>
<accession>A0A316Z9J0</accession>
<dbReference type="PROSITE" id="PS00916">
    <property type="entry name" value="PI3_4_KINASE_2"/>
    <property type="match status" value="1"/>
</dbReference>
<evidence type="ECO:0000313" key="12">
    <source>
        <dbReference type="Proteomes" id="UP000245946"/>
    </source>
</evidence>
<dbReference type="OrthoDB" id="10264149at2759"/>
<feature type="domain" description="PI3K/PI4K catalytic" evidence="9">
    <location>
        <begin position="1889"/>
        <end position="2115"/>
    </location>
</feature>
<dbReference type="InterPro" id="IPR042236">
    <property type="entry name" value="PI3K_accessory_sf"/>
</dbReference>
<comment type="similarity">
    <text evidence="2">Belongs to the PI3/PI4-kinase family. Type III PI4K subfamily.</text>
</comment>
<dbReference type="InterPro" id="IPR018936">
    <property type="entry name" value="PI3/4_kinase_CS"/>
</dbReference>
<dbReference type="FunFam" id="1.25.40.70:FF:000011">
    <property type="entry name" value="Phosphatidylinositol 4-kinase alpha"/>
    <property type="match status" value="1"/>
</dbReference>
<feature type="compositionally biased region" description="Acidic residues" evidence="8">
    <location>
        <begin position="271"/>
        <end position="283"/>
    </location>
</feature>
<evidence type="ECO:0000256" key="1">
    <source>
        <dbReference type="ARBA" id="ARBA00001686"/>
    </source>
</evidence>
<dbReference type="Gene3D" id="3.30.1010.10">
    <property type="entry name" value="Phosphatidylinositol 3-kinase Catalytic Subunit, Chain A, domain 4"/>
    <property type="match status" value="1"/>
</dbReference>
<evidence type="ECO:0000313" key="11">
    <source>
        <dbReference type="EMBL" id="PWN98251.1"/>
    </source>
</evidence>
<feature type="compositionally biased region" description="Basic and acidic residues" evidence="8">
    <location>
        <begin position="793"/>
        <end position="807"/>
    </location>
</feature>
<proteinExistence type="inferred from homology"/>
<dbReference type="InterPro" id="IPR045495">
    <property type="entry name" value="PI4K_N"/>
</dbReference>
<dbReference type="SMART" id="SM00146">
    <property type="entry name" value="PI3Kc"/>
    <property type="match status" value="1"/>
</dbReference>
<gene>
    <name evidence="11" type="ORF">FA09DRAFT_329860</name>
</gene>
<dbReference type="GO" id="GO:0004430">
    <property type="term" value="F:1-phosphatidylinositol 4-kinase activity"/>
    <property type="evidence" value="ECO:0007669"/>
    <property type="project" value="UniProtKB-EC"/>
</dbReference>
<dbReference type="GO" id="GO:0005524">
    <property type="term" value="F:ATP binding"/>
    <property type="evidence" value="ECO:0007669"/>
    <property type="project" value="UniProtKB-KW"/>
</dbReference>
<evidence type="ECO:0000256" key="7">
    <source>
        <dbReference type="ARBA" id="ARBA00022840"/>
    </source>
</evidence>
<keyword evidence="6" id="KW-0418">Kinase</keyword>
<dbReference type="FunFam" id="3.30.1010.10:FF:000014">
    <property type="entry name" value="Phosphatidylinositol 4-kinase STT4"/>
    <property type="match status" value="1"/>
</dbReference>
<dbReference type="Gene3D" id="1.25.40.70">
    <property type="entry name" value="Phosphatidylinositol 3-kinase, accessory domain (PIK)"/>
    <property type="match status" value="1"/>
</dbReference>
<reference evidence="11 12" key="1">
    <citation type="journal article" date="2018" name="Mol. Biol. Evol.">
        <title>Broad Genomic Sampling Reveals a Smut Pathogenic Ancestry of the Fungal Clade Ustilaginomycotina.</title>
        <authorList>
            <person name="Kijpornyongpan T."/>
            <person name="Mondo S.J."/>
            <person name="Barry K."/>
            <person name="Sandor L."/>
            <person name="Lee J."/>
            <person name="Lipzen A."/>
            <person name="Pangilinan J."/>
            <person name="LaButti K."/>
            <person name="Hainaut M."/>
            <person name="Henrissat B."/>
            <person name="Grigoriev I.V."/>
            <person name="Spatafora J.W."/>
            <person name="Aime M.C."/>
        </authorList>
    </citation>
    <scope>NUCLEOTIDE SEQUENCE [LARGE SCALE GENOMIC DNA]</scope>
    <source>
        <strain evidence="11 12">MCA 4186</strain>
    </source>
</reference>
<keyword evidence="4" id="KW-0808">Transferase</keyword>
<evidence type="ECO:0000256" key="3">
    <source>
        <dbReference type="ARBA" id="ARBA00012169"/>
    </source>
</evidence>
<dbReference type="EC" id="2.7.1.67" evidence="3"/>
<dbReference type="GO" id="GO:0005886">
    <property type="term" value="C:plasma membrane"/>
    <property type="evidence" value="ECO:0007669"/>
    <property type="project" value="TreeGrafter"/>
</dbReference>
<evidence type="ECO:0000259" key="9">
    <source>
        <dbReference type="PROSITE" id="PS50290"/>
    </source>
</evidence>
<protein>
    <recommendedName>
        <fullName evidence="3">1-phosphatidylinositol 4-kinase</fullName>
        <ecNumber evidence="3">2.7.1.67</ecNumber>
    </recommendedName>
</protein>
<dbReference type="InterPro" id="IPR000403">
    <property type="entry name" value="PI3/4_kinase_cat_dom"/>
</dbReference>
<dbReference type="GO" id="GO:0005737">
    <property type="term" value="C:cytoplasm"/>
    <property type="evidence" value="ECO:0007669"/>
    <property type="project" value="TreeGrafter"/>
</dbReference>
<evidence type="ECO:0000256" key="4">
    <source>
        <dbReference type="ARBA" id="ARBA00022679"/>
    </source>
</evidence>
<dbReference type="SUPFAM" id="SSF48371">
    <property type="entry name" value="ARM repeat"/>
    <property type="match status" value="1"/>
</dbReference>
<evidence type="ECO:0000256" key="6">
    <source>
        <dbReference type="ARBA" id="ARBA00022777"/>
    </source>
</evidence>
<dbReference type="PROSITE" id="PS00915">
    <property type="entry name" value="PI3_4_KINASE_1"/>
    <property type="match status" value="1"/>
</dbReference>
<dbReference type="SUPFAM" id="SSF56112">
    <property type="entry name" value="Protein kinase-like (PK-like)"/>
    <property type="match status" value="1"/>
</dbReference>
<dbReference type="Pfam" id="PF00454">
    <property type="entry name" value="PI3_PI4_kinase"/>
    <property type="match status" value="1"/>
</dbReference>
<evidence type="ECO:0000256" key="5">
    <source>
        <dbReference type="ARBA" id="ARBA00022741"/>
    </source>
</evidence>
<dbReference type="InterPro" id="IPR001263">
    <property type="entry name" value="PI3K_accessory_dom"/>
</dbReference>
<dbReference type="GeneID" id="37269906"/>